<dbReference type="eggNOG" id="COG1349">
    <property type="taxonomic scope" value="Bacteria"/>
</dbReference>
<dbReference type="PROSITE" id="PS00894">
    <property type="entry name" value="HTH_DEOR_1"/>
    <property type="match status" value="1"/>
</dbReference>
<gene>
    <name evidence="9" type="ORF">CH238_03225</name>
    <name evidence="8" type="ORF">CLOLEP_02827</name>
</gene>
<evidence type="ECO:0000256" key="2">
    <source>
        <dbReference type="ARBA" id="ARBA00022491"/>
    </source>
</evidence>
<evidence type="ECO:0000256" key="5">
    <source>
        <dbReference type="ARBA" id="ARBA00023163"/>
    </source>
</evidence>
<dbReference type="InterPro" id="IPR001034">
    <property type="entry name" value="DeoR_HTH"/>
</dbReference>
<evidence type="ECO:0000256" key="3">
    <source>
        <dbReference type="ARBA" id="ARBA00023015"/>
    </source>
</evidence>
<dbReference type="PANTHER" id="PTHR30363:SF4">
    <property type="entry name" value="GLYCEROL-3-PHOSPHATE REGULON REPRESSOR"/>
    <property type="match status" value="1"/>
</dbReference>
<dbReference type="AlphaFoldDB" id="A7VW63"/>
<dbReference type="EMBL" id="ABCB02000020">
    <property type="protein sequence ID" value="EDO60010.1"/>
    <property type="molecule type" value="Genomic_DNA"/>
</dbReference>
<dbReference type="InterPro" id="IPR018356">
    <property type="entry name" value="Tscrpt_reg_HTH_DeoR_CS"/>
</dbReference>
<comment type="caution">
    <text evidence="8">The sequence shown here is derived from an EMBL/GenBank/DDBJ whole genome shotgun (WGS) entry which is preliminary data.</text>
</comment>
<dbReference type="InterPro" id="IPR036390">
    <property type="entry name" value="WH_DNA-bd_sf"/>
</dbReference>
<dbReference type="SMART" id="SM01134">
    <property type="entry name" value="DeoRC"/>
    <property type="match status" value="1"/>
</dbReference>
<dbReference type="InterPro" id="IPR036388">
    <property type="entry name" value="WH-like_DNA-bd_sf"/>
</dbReference>
<name>A7VW63_9FIRM</name>
<dbReference type="PROSITE" id="PS51000">
    <property type="entry name" value="HTH_DEOR_2"/>
    <property type="match status" value="1"/>
</dbReference>
<evidence type="ECO:0000256" key="1">
    <source>
        <dbReference type="ARBA" id="ARBA00021390"/>
    </source>
</evidence>
<keyword evidence="3" id="KW-0805">Transcription regulation</keyword>
<dbReference type="Pfam" id="PF08220">
    <property type="entry name" value="HTH_DeoR"/>
    <property type="match status" value="1"/>
</dbReference>
<comment type="function">
    <text evidence="6">Repressor of the lactose catabolism operon. Galactose-6-phosphate is the inducer.</text>
</comment>
<dbReference type="PANTHER" id="PTHR30363">
    <property type="entry name" value="HTH-TYPE TRANSCRIPTIONAL REGULATOR SRLR-RELATED"/>
    <property type="match status" value="1"/>
</dbReference>
<dbReference type="OrthoDB" id="9797223at2"/>
<keyword evidence="11" id="KW-1185">Reference proteome</keyword>
<evidence type="ECO:0000259" key="7">
    <source>
        <dbReference type="PROSITE" id="PS51000"/>
    </source>
</evidence>
<dbReference type="SUPFAM" id="SSF46785">
    <property type="entry name" value="Winged helix' DNA-binding domain"/>
    <property type="match status" value="1"/>
</dbReference>
<sequence length="255" mass="28173">MISYERQNEILELLKERRTVTVEFLCRRLFASGATVRRDLAEMAQKGLLERVRGGATLISGASQDAPLLVRTQKDREKKKIAAGLALDFLEDNMTVMLDSSSTVTCLAAQLARFKNLSVVTNGIETAGVLNENTSFKIYLCGGLIQNNSSMVGSLAQETLEHFHTDILFFSCCGISAPDLVTEANEETAAMKKLMLRNAKKKILLCDSTKMNREYFCKSCRAQEIDAIVTDAPPDQALLASLKKQTQVIYPQSGH</sequence>
<dbReference type="Pfam" id="PF00455">
    <property type="entry name" value="DeoRC"/>
    <property type="match status" value="1"/>
</dbReference>
<accession>A7VW63</accession>
<evidence type="ECO:0000313" key="8">
    <source>
        <dbReference type="EMBL" id="EDO60010.1"/>
    </source>
</evidence>
<keyword evidence="2" id="KW-0678">Repressor</keyword>
<dbReference type="InterPro" id="IPR050313">
    <property type="entry name" value="Carb_Metab_HTH_regulators"/>
</dbReference>
<reference evidence="9 11" key="3">
    <citation type="submission" date="2017-07" db="EMBL/GenBank/DDBJ databases">
        <title>Prevalence of linear plasmids in Cutibacterium (Propionibacterium) acnes isolates obtained from prostatic tissue.</title>
        <authorList>
            <person name="Davidsson S."/>
            <person name="Carlsson J."/>
            <person name="Molling P."/>
            <person name="Andren O."/>
            <person name="Andersson S.-O."/>
            <person name="Brzuszkiewicz E."/>
            <person name="Poehlein A."/>
            <person name="Al-Zeer M."/>
            <person name="Brinkmann V."/>
            <person name="Scavenius C."/>
            <person name="Nazipi S."/>
            <person name="Soderquist B."/>
            <person name="Bruggemann H."/>
        </authorList>
    </citation>
    <scope>NUCLEOTIDE SEQUENCE [LARGE SCALE GENOMIC DNA]</scope>
    <source>
        <strain evidence="9 11">DSM 753</strain>
    </source>
</reference>
<dbReference type="GO" id="GO:0003700">
    <property type="term" value="F:DNA-binding transcription factor activity"/>
    <property type="evidence" value="ECO:0007669"/>
    <property type="project" value="InterPro"/>
</dbReference>
<evidence type="ECO:0000256" key="4">
    <source>
        <dbReference type="ARBA" id="ARBA00023125"/>
    </source>
</evidence>
<dbReference type="InterPro" id="IPR037171">
    <property type="entry name" value="NagB/RpiA_transferase-like"/>
</dbReference>
<dbReference type="Proteomes" id="UP000220611">
    <property type="component" value="Unassembled WGS sequence"/>
</dbReference>
<feature type="domain" description="HTH deoR-type" evidence="7">
    <location>
        <begin position="3"/>
        <end position="58"/>
    </location>
</feature>
<evidence type="ECO:0000313" key="10">
    <source>
        <dbReference type="Proteomes" id="UP000003490"/>
    </source>
</evidence>
<protein>
    <recommendedName>
        <fullName evidence="1">Lactose phosphotransferase system repressor</fullName>
    </recommendedName>
</protein>
<organism evidence="8 10">
    <name type="scientific">[Clostridium] leptum DSM 753</name>
    <dbReference type="NCBI Taxonomy" id="428125"/>
    <lineage>
        <taxon>Bacteria</taxon>
        <taxon>Bacillati</taxon>
        <taxon>Bacillota</taxon>
        <taxon>Clostridia</taxon>
        <taxon>Eubacteriales</taxon>
        <taxon>Oscillospiraceae</taxon>
        <taxon>Oscillospiraceae incertae sedis</taxon>
    </lineage>
</organism>
<evidence type="ECO:0000313" key="11">
    <source>
        <dbReference type="Proteomes" id="UP000220611"/>
    </source>
</evidence>
<keyword evidence="5" id="KW-0804">Transcription</keyword>
<reference evidence="8 10" key="2">
    <citation type="submission" date="2007-08" db="EMBL/GenBank/DDBJ databases">
        <authorList>
            <person name="Fulton L."/>
            <person name="Clifton S."/>
            <person name="Fulton B."/>
            <person name="Xu J."/>
            <person name="Minx P."/>
            <person name="Pepin K.H."/>
            <person name="Johnson M."/>
            <person name="Thiruvilangam P."/>
            <person name="Bhonagiri V."/>
            <person name="Nash W.E."/>
            <person name="Wang C."/>
            <person name="Mardis E.R."/>
            <person name="Wilson R.K."/>
        </authorList>
    </citation>
    <scope>NUCLEOTIDE SEQUENCE [LARGE SCALE GENOMIC DNA]</scope>
    <source>
        <strain evidence="8 10">DSM 753</strain>
    </source>
</reference>
<evidence type="ECO:0000313" key="9">
    <source>
        <dbReference type="EMBL" id="PEQ26014.1"/>
    </source>
</evidence>
<dbReference type="InterPro" id="IPR014036">
    <property type="entry name" value="DeoR-like_C"/>
</dbReference>
<dbReference type="SUPFAM" id="SSF100950">
    <property type="entry name" value="NagB/RpiA/CoA transferase-like"/>
    <property type="match status" value="1"/>
</dbReference>
<dbReference type="HOGENOM" id="CLU_060699_1_4_9"/>
<reference evidence="8 10" key="1">
    <citation type="submission" date="2007-08" db="EMBL/GenBank/DDBJ databases">
        <title>Draft genome sequence of Clostridium leptum (DSM 753).</title>
        <authorList>
            <person name="Sudarsanam P."/>
            <person name="Ley R."/>
            <person name="Guruge J."/>
            <person name="Turnbaugh P.J."/>
            <person name="Mahowald M."/>
            <person name="Liep D."/>
            <person name="Gordon J."/>
        </authorList>
    </citation>
    <scope>NUCLEOTIDE SEQUENCE [LARGE SCALE GENOMIC DNA]</scope>
    <source>
        <strain evidence="8 10">DSM 753</strain>
    </source>
</reference>
<dbReference type="GO" id="GO:0003677">
    <property type="term" value="F:DNA binding"/>
    <property type="evidence" value="ECO:0007669"/>
    <property type="project" value="UniProtKB-KW"/>
</dbReference>
<proteinExistence type="predicted"/>
<dbReference type="SMART" id="SM00420">
    <property type="entry name" value="HTH_DEOR"/>
    <property type="match status" value="1"/>
</dbReference>
<dbReference type="EMBL" id="NOXF01000001">
    <property type="protein sequence ID" value="PEQ26014.1"/>
    <property type="molecule type" value="Genomic_DNA"/>
</dbReference>
<evidence type="ECO:0000256" key="6">
    <source>
        <dbReference type="ARBA" id="ARBA00024937"/>
    </source>
</evidence>
<dbReference type="Gene3D" id="3.40.50.1360">
    <property type="match status" value="1"/>
</dbReference>
<dbReference type="Proteomes" id="UP000003490">
    <property type="component" value="Unassembled WGS sequence"/>
</dbReference>
<keyword evidence="4" id="KW-0238">DNA-binding</keyword>
<dbReference type="Gene3D" id="1.10.10.10">
    <property type="entry name" value="Winged helix-like DNA-binding domain superfamily/Winged helix DNA-binding domain"/>
    <property type="match status" value="1"/>
</dbReference>